<dbReference type="EMBL" id="JACJPW010000071">
    <property type="protein sequence ID" value="MBD2184033.1"/>
    <property type="molecule type" value="Genomic_DNA"/>
</dbReference>
<sequence length="226" mass="26618">MMQENAEWDGETVLKQSQYFDEVKREELEDTIEILRQQIEMLNQELRGKELQLQELEQELSFTNEQLCAYSSQQLTFKEAKELAKYLLASQKSSSESLAELLSAIYGYYVKGNDLKPTNRPSYITPVKNAVDGEFYREEKFKILQLREQLKENRKQIKYQVNRLKETYNRVKSSYNKLQAQLARQKVEGVSYEVDLLADRCLLRQSERKSNTFDALKRVEGIAQNF</sequence>
<organism evidence="2 3">
    <name type="scientific">Aerosakkonema funiforme FACHB-1375</name>
    <dbReference type="NCBI Taxonomy" id="2949571"/>
    <lineage>
        <taxon>Bacteria</taxon>
        <taxon>Bacillati</taxon>
        <taxon>Cyanobacteriota</taxon>
        <taxon>Cyanophyceae</taxon>
        <taxon>Oscillatoriophycideae</taxon>
        <taxon>Aerosakkonematales</taxon>
        <taxon>Aerosakkonemataceae</taxon>
        <taxon>Aerosakkonema</taxon>
    </lineage>
</organism>
<evidence type="ECO:0000313" key="3">
    <source>
        <dbReference type="Proteomes" id="UP000641646"/>
    </source>
</evidence>
<evidence type="ECO:0000313" key="2">
    <source>
        <dbReference type="EMBL" id="MBD2184033.1"/>
    </source>
</evidence>
<feature type="coiled-coil region" evidence="1">
    <location>
        <begin position="136"/>
        <end position="188"/>
    </location>
</feature>
<dbReference type="Proteomes" id="UP000641646">
    <property type="component" value="Unassembled WGS sequence"/>
</dbReference>
<evidence type="ECO:0000256" key="1">
    <source>
        <dbReference type="SAM" id="Coils"/>
    </source>
</evidence>
<comment type="caution">
    <text evidence="2">The sequence shown here is derived from an EMBL/GenBank/DDBJ whole genome shotgun (WGS) entry which is preliminary data.</text>
</comment>
<reference evidence="2" key="1">
    <citation type="journal article" date="2015" name="ISME J.">
        <title>Draft Genome Sequence of Streptomyces incarnatus NRRL8089, which Produces the Nucleoside Antibiotic Sinefungin.</title>
        <authorList>
            <person name="Oshima K."/>
            <person name="Hattori M."/>
            <person name="Shimizu H."/>
            <person name="Fukuda K."/>
            <person name="Nemoto M."/>
            <person name="Inagaki K."/>
            <person name="Tamura T."/>
        </authorList>
    </citation>
    <scope>NUCLEOTIDE SEQUENCE</scope>
    <source>
        <strain evidence="2">FACHB-1375</strain>
    </source>
</reference>
<name>A0A926VHV3_9CYAN</name>
<keyword evidence="3" id="KW-1185">Reference proteome</keyword>
<accession>A0A926VHV3</accession>
<reference evidence="2" key="2">
    <citation type="submission" date="2020-08" db="EMBL/GenBank/DDBJ databases">
        <authorList>
            <person name="Chen M."/>
            <person name="Teng W."/>
            <person name="Zhao L."/>
            <person name="Hu C."/>
            <person name="Zhou Y."/>
            <person name="Han B."/>
            <person name="Song L."/>
            <person name="Shu W."/>
        </authorList>
    </citation>
    <scope>NUCLEOTIDE SEQUENCE</scope>
    <source>
        <strain evidence="2">FACHB-1375</strain>
    </source>
</reference>
<protein>
    <submittedName>
        <fullName evidence="2">Uncharacterized protein</fullName>
    </submittedName>
</protein>
<feature type="coiled-coil region" evidence="1">
    <location>
        <begin position="25"/>
        <end position="66"/>
    </location>
</feature>
<dbReference type="AlphaFoldDB" id="A0A926VHV3"/>
<gene>
    <name evidence="2" type="ORF">H6G03_23685</name>
</gene>
<keyword evidence="1" id="KW-0175">Coiled coil</keyword>
<proteinExistence type="predicted"/>